<evidence type="ECO:0000313" key="1">
    <source>
        <dbReference type="EMBL" id="SDS85051.1"/>
    </source>
</evidence>
<accession>A0A1H1VL14</accession>
<evidence type="ECO:0000313" key="2">
    <source>
        <dbReference type="Proteomes" id="UP000199092"/>
    </source>
</evidence>
<gene>
    <name evidence="1" type="ORF">SAMN04488543_2512</name>
</gene>
<dbReference type="STRING" id="546871.SAMN04488543_2512"/>
<protein>
    <submittedName>
        <fullName evidence="1">Uncharacterized protein</fullName>
    </submittedName>
</protein>
<proteinExistence type="predicted"/>
<dbReference type="RefSeq" id="WP_091413195.1">
    <property type="nucleotide sequence ID" value="NZ_LT629749.1"/>
</dbReference>
<name>A0A1H1VL14_9ACTN</name>
<sequence length="81" mass="8493">MESTTTTRTREIALLSRVLEAGNGWRAAADQRGRGDICVLSAKPSFQGGAIAVFDMAAVTPVVTDHTYSTRPGSPSCSPPV</sequence>
<reference evidence="1 2" key="1">
    <citation type="submission" date="2016-10" db="EMBL/GenBank/DDBJ databases">
        <authorList>
            <person name="de Groot N.N."/>
        </authorList>
    </citation>
    <scope>NUCLEOTIDE SEQUENCE [LARGE SCALE GENOMIC DNA]</scope>
    <source>
        <strain evidence="1 2">DSM 21741</strain>
    </source>
</reference>
<dbReference type="EMBL" id="LT629749">
    <property type="protein sequence ID" value="SDS85051.1"/>
    <property type="molecule type" value="Genomic_DNA"/>
</dbReference>
<keyword evidence="2" id="KW-1185">Reference proteome</keyword>
<dbReference type="AlphaFoldDB" id="A0A1H1VL14"/>
<organism evidence="1 2">
    <name type="scientific">Friedmanniella luteola</name>
    <dbReference type="NCBI Taxonomy" id="546871"/>
    <lineage>
        <taxon>Bacteria</taxon>
        <taxon>Bacillati</taxon>
        <taxon>Actinomycetota</taxon>
        <taxon>Actinomycetes</taxon>
        <taxon>Propionibacteriales</taxon>
        <taxon>Nocardioidaceae</taxon>
        <taxon>Friedmanniella</taxon>
    </lineage>
</organism>
<dbReference type="Proteomes" id="UP000199092">
    <property type="component" value="Chromosome I"/>
</dbReference>